<feature type="region of interest" description="Disordered" evidence="1">
    <location>
        <begin position="181"/>
        <end position="206"/>
    </location>
</feature>
<feature type="compositionally biased region" description="Basic and acidic residues" evidence="1">
    <location>
        <begin position="181"/>
        <end position="190"/>
    </location>
</feature>
<name>A0A849V9G3_9GAMM</name>
<evidence type="ECO:0000313" key="2">
    <source>
        <dbReference type="EMBL" id="NOU49982.1"/>
    </source>
</evidence>
<proteinExistence type="predicted"/>
<reference evidence="2 3" key="1">
    <citation type="submission" date="2020-04" db="EMBL/GenBank/DDBJ databases">
        <title>Pseudoalteromonas caenipelagi sp. nov., isolated from a tidal flat.</title>
        <authorList>
            <person name="Park S."/>
            <person name="Yoon J.-H."/>
        </authorList>
    </citation>
    <scope>NUCLEOTIDE SEQUENCE [LARGE SCALE GENOMIC DNA]</scope>
    <source>
        <strain evidence="2 3">JBTF-M23</strain>
    </source>
</reference>
<accession>A0A849V9G3</accession>
<keyword evidence="3" id="KW-1185">Reference proteome</keyword>
<protein>
    <submittedName>
        <fullName evidence="2">Uncharacterized protein</fullName>
    </submittedName>
</protein>
<dbReference type="Proteomes" id="UP000586305">
    <property type="component" value="Unassembled WGS sequence"/>
</dbReference>
<evidence type="ECO:0000313" key="3">
    <source>
        <dbReference type="Proteomes" id="UP000586305"/>
    </source>
</evidence>
<evidence type="ECO:0000256" key="1">
    <source>
        <dbReference type="SAM" id="MobiDB-lite"/>
    </source>
</evidence>
<gene>
    <name evidence="2" type="ORF">HG263_05455</name>
</gene>
<dbReference type="RefSeq" id="WP_171625064.1">
    <property type="nucleotide sequence ID" value="NZ_JABBPG010000002.1"/>
</dbReference>
<dbReference type="EMBL" id="JABBPG010000002">
    <property type="protein sequence ID" value="NOU49982.1"/>
    <property type="molecule type" value="Genomic_DNA"/>
</dbReference>
<sequence length="306" mass="33014">MRVRKLRLVTPGKQANGQVVTSEHLKQVVKNYKAETRPPITLGHPEKGADQVPAFGRASDLEIDEQGALVLNINYTPELEKREDAGEFEGFSAGIPPHPETGEYYLHHVAACGQLPPAADTKTLELVELSTTTDDIIYLAAEIIKEEIDVTKEELAALLDEKLTPITKKVDALEAKVYKGQDLDDPKKDNVSGQQGTDATTDKPSKELSAVLDTVKADRIANITTTAQGKGLSDDQLKPLLGRLNNAEAVELADNSADGLYQSTMAFINGLDSKSQSNAGLLDNLELSNPGDNGQAFELSDLANKL</sequence>
<organism evidence="2 3">
    <name type="scientific">Pseudoalteromonas caenipelagi</name>
    <dbReference type="NCBI Taxonomy" id="2726988"/>
    <lineage>
        <taxon>Bacteria</taxon>
        <taxon>Pseudomonadati</taxon>
        <taxon>Pseudomonadota</taxon>
        <taxon>Gammaproteobacteria</taxon>
        <taxon>Alteromonadales</taxon>
        <taxon>Pseudoalteromonadaceae</taxon>
        <taxon>Pseudoalteromonas</taxon>
    </lineage>
</organism>
<dbReference type="AlphaFoldDB" id="A0A849V9G3"/>
<comment type="caution">
    <text evidence="2">The sequence shown here is derived from an EMBL/GenBank/DDBJ whole genome shotgun (WGS) entry which is preliminary data.</text>
</comment>